<dbReference type="SUPFAM" id="SSF53335">
    <property type="entry name" value="S-adenosyl-L-methionine-dependent methyltransferases"/>
    <property type="match status" value="1"/>
</dbReference>
<dbReference type="AlphaFoldDB" id="A0A4V1IVC1"/>
<feature type="region of interest" description="Disordered" evidence="5">
    <location>
        <begin position="277"/>
        <end position="296"/>
    </location>
</feature>
<dbReference type="GO" id="GO:0008168">
    <property type="term" value="F:methyltransferase activity"/>
    <property type="evidence" value="ECO:0007669"/>
    <property type="project" value="UniProtKB-KW"/>
</dbReference>
<dbReference type="InterPro" id="IPR025784">
    <property type="entry name" value="EFM7"/>
</dbReference>
<keyword evidence="2" id="KW-0489">Methyltransferase</keyword>
<dbReference type="InterPro" id="IPR029063">
    <property type="entry name" value="SAM-dependent_MTases_sf"/>
</dbReference>
<dbReference type="GO" id="GO:0005737">
    <property type="term" value="C:cytoplasm"/>
    <property type="evidence" value="ECO:0007669"/>
    <property type="project" value="TreeGrafter"/>
</dbReference>
<evidence type="ECO:0000313" key="6">
    <source>
        <dbReference type="EMBL" id="RKP03539.1"/>
    </source>
</evidence>
<reference evidence="7" key="1">
    <citation type="journal article" date="2018" name="Nat. Microbiol.">
        <title>Leveraging single-cell genomics to expand the fungal tree of life.</title>
        <authorList>
            <person name="Ahrendt S.R."/>
            <person name="Quandt C.A."/>
            <person name="Ciobanu D."/>
            <person name="Clum A."/>
            <person name="Salamov A."/>
            <person name="Andreopoulos B."/>
            <person name="Cheng J.F."/>
            <person name="Woyke T."/>
            <person name="Pelin A."/>
            <person name="Henrissat B."/>
            <person name="Reynolds N.K."/>
            <person name="Benny G.L."/>
            <person name="Smith M.E."/>
            <person name="James T.Y."/>
            <person name="Grigoriev I.V."/>
        </authorList>
    </citation>
    <scope>NUCLEOTIDE SEQUENCE [LARGE SCALE GENOMIC DNA]</scope>
    <source>
        <strain evidence="7">ATCC 52028</strain>
    </source>
</reference>
<dbReference type="STRING" id="1555241.A0A4V1IVC1"/>
<evidence type="ECO:0008006" key="8">
    <source>
        <dbReference type="Google" id="ProtNLM"/>
    </source>
</evidence>
<organism evidence="6 7">
    <name type="scientific">Caulochytrium protostelioides</name>
    <dbReference type="NCBI Taxonomy" id="1555241"/>
    <lineage>
        <taxon>Eukaryota</taxon>
        <taxon>Fungi</taxon>
        <taxon>Fungi incertae sedis</taxon>
        <taxon>Chytridiomycota</taxon>
        <taxon>Chytridiomycota incertae sedis</taxon>
        <taxon>Chytridiomycetes</taxon>
        <taxon>Caulochytriales</taxon>
        <taxon>Caulochytriaceae</taxon>
        <taxon>Caulochytrium</taxon>
    </lineage>
</organism>
<dbReference type="PANTHER" id="PTHR14614">
    <property type="entry name" value="HEPATOCELLULAR CARCINOMA-ASSOCIATED ANTIGEN"/>
    <property type="match status" value="1"/>
</dbReference>
<protein>
    <recommendedName>
        <fullName evidence="8">Elongation factor methyltransferase 7</fullName>
    </recommendedName>
</protein>
<name>A0A4V1IVC1_9FUNG</name>
<evidence type="ECO:0000313" key="7">
    <source>
        <dbReference type="Proteomes" id="UP000274922"/>
    </source>
</evidence>
<evidence type="ECO:0000256" key="1">
    <source>
        <dbReference type="ARBA" id="ARBA00022490"/>
    </source>
</evidence>
<dbReference type="Proteomes" id="UP000274922">
    <property type="component" value="Unassembled WGS sequence"/>
</dbReference>
<evidence type="ECO:0000256" key="2">
    <source>
        <dbReference type="ARBA" id="ARBA00022603"/>
    </source>
</evidence>
<evidence type="ECO:0000256" key="4">
    <source>
        <dbReference type="ARBA" id="ARBA00022691"/>
    </source>
</evidence>
<dbReference type="GO" id="GO:0032259">
    <property type="term" value="P:methylation"/>
    <property type="evidence" value="ECO:0007669"/>
    <property type="project" value="UniProtKB-KW"/>
</dbReference>
<dbReference type="PANTHER" id="PTHR14614:SF10">
    <property type="entry name" value="PROTEIN N-TERMINAL AND LYSINE N-METHYLTRANSFERASE EFM7"/>
    <property type="match status" value="1"/>
</dbReference>
<dbReference type="Gene3D" id="3.40.50.150">
    <property type="entry name" value="Vaccinia Virus protein VP39"/>
    <property type="match status" value="1"/>
</dbReference>
<dbReference type="OrthoDB" id="46564at2759"/>
<keyword evidence="3" id="KW-0808">Transferase</keyword>
<feature type="compositionally biased region" description="Polar residues" evidence="5">
    <location>
        <begin position="286"/>
        <end position="296"/>
    </location>
</feature>
<keyword evidence="1" id="KW-0963">Cytoplasm</keyword>
<dbReference type="InterPro" id="IPR019410">
    <property type="entry name" value="Methyltransf_16"/>
</dbReference>
<sequence>MDPDEMLVPLNVFDEPETFRPPPPPPTCRIYVREPSAVQGGEPAQLRLNLVGGHSLWAHHLWNAGLSMARYLDRHKSLVAGKTTLELGAAAGTPSLIAAINGAACTVITDYPDQPLLDNIEKNVDENAGEAKQAGRVHTVGYKWGDDVTPLLALLPKTSPSPGFDHIFMADLIFNHSEHKHMLQTCAASLAPGGRVFTTFTHHIVKWAWRNDRFWDVATRLGFVYVQIAEEQWEPMFPEDPGSEAVRGTVHCFVLMRKDEAPADFFDGAVPYVRNAPPEGMEVMSDSGNSSESDAA</sequence>
<proteinExistence type="predicted"/>
<dbReference type="EMBL" id="ML014121">
    <property type="protein sequence ID" value="RKP03539.1"/>
    <property type="molecule type" value="Genomic_DNA"/>
</dbReference>
<evidence type="ECO:0000256" key="5">
    <source>
        <dbReference type="SAM" id="MobiDB-lite"/>
    </source>
</evidence>
<keyword evidence="4" id="KW-0949">S-adenosyl-L-methionine</keyword>
<dbReference type="Pfam" id="PF10294">
    <property type="entry name" value="Methyltransf_16"/>
    <property type="match status" value="1"/>
</dbReference>
<gene>
    <name evidence="6" type="ORF">CXG81DRAFT_9358</name>
</gene>
<keyword evidence="7" id="KW-1185">Reference proteome</keyword>
<dbReference type="CDD" id="cd02440">
    <property type="entry name" value="AdoMet_MTases"/>
    <property type="match status" value="1"/>
</dbReference>
<dbReference type="PROSITE" id="PS51560">
    <property type="entry name" value="SAM_MT_NNT1"/>
    <property type="match status" value="1"/>
</dbReference>
<accession>A0A4V1IVC1</accession>
<evidence type="ECO:0000256" key="3">
    <source>
        <dbReference type="ARBA" id="ARBA00022679"/>
    </source>
</evidence>